<gene>
    <name evidence="9" type="ORF">NVS88_06655</name>
</gene>
<keyword evidence="4 5" id="KW-0408">Iron</keyword>
<organism evidence="9 10">
    <name type="scientific">Speluncibacter jeojiensis</name>
    <dbReference type="NCBI Taxonomy" id="2710754"/>
    <lineage>
        <taxon>Bacteria</taxon>
        <taxon>Bacillati</taxon>
        <taxon>Actinomycetota</taxon>
        <taxon>Actinomycetes</taxon>
        <taxon>Mycobacteriales</taxon>
        <taxon>Speluncibacteraceae</taxon>
        <taxon>Speluncibacter</taxon>
    </lineage>
</organism>
<dbReference type="PANTHER" id="PTHR11431:SF127">
    <property type="entry name" value="BACTERIAL NON-HEME FERRITIN"/>
    <property type="match status" value="1"/>
</dbReference>
<dbReference type="GO" id="GO:0008198">
    <property type="term" value="F:ferrous iron binding"/>
    <property type="evidence" value="ECO:0007669"/>
    <property type="project" value="TreeGrafter"/>
</dbReference>
<protein>
    <recommendedName>
        <fullName evidence="6">Ferritin</fullName>
    </recommendedName>
</protein>
<dbReference type="GO" id="GO:0006879">
    <property type="term" value="P:intracellular iron ion homeostasis"/>
    <property type="evidence" value="ECO:0007669"/>
    <property type="project" value="UniProtKB-KW"/>
</dbReference>
<evidence type="ECO:0000256" key="2">
    <source>
        <dbReference type="ARBA" id="ARBA00022723"/>
    </source>
</evidence>
<feature type="binding site" evidence="5">
    <location>
        <position position="20"/>
    </location>
    <ligand>
        <name>Fe cation</name>
        <dbReference type="ChEBI" id="CHEBI:24875"/>
        <label>1</label>
    </ligand>
</feature>
<dbReference type="GO" id="GO:0004322">
    <property type="term" value="F:ferroxidase activity"/>
    <property type="evidence" value="ECO:0007669"/>
    <property type="project" value="TreeGrafter"/>
</dbReference>
<dbReference type="AlphaFoldDB" id="A0A9X4LZS4"/>
<dbReference type="InterPro" id="IPR041719">
    <property type="entry name" value="Ferritin_prok"/>
</dbReference>
<dbReference type="GO" id="GO:0005829">
    <property type="term" value="C:cytosol"/>
    <property type="evidence" value="ECO:0007669"/>
    <property type="project" value="TreeGrafter"/>
</dbReference>
<dbReference type="InterPro" id="IPR008331">
    <property type="entry name" value="Ferritin_DPS_dom"/>
</dbReference>
<evidence type="ECO:0000259" key="8">
    <source>
        <dbReference type="PROSITE" id="PS50905"/>
    </source>
</evidence>
<evidence type="ECO:0000256" key="4">
    <source>
        <dbReference type="ARBA" id="ARBA00023004"/>
    </source>
</evidence>
<dbReference type="RefSeq" id="WP_332519482.1">
    <property type="nucleotide sequence ID" value="NZ_JANRHA010000003.1"/>
</dbReference>
<feature type="binding site" evidence="5">
    <location>
        <position position="130"/>
    </location>
    <ligand>
        <name>Fe cation</name>
        <dbReference type="ChEBI" id="CHEBI:24875"/>
        <label>1</label>
    </ligand>
</feature>
<dbReference type="Pfam" id="PF00210">
    <property type="entry name" value="Ferritin"/>
    <property type="match status" value="1"/>
</dbReference>
<feature type="domain" description="Ferritin-like diiron" evidence="8">
    <location>
        <begin position="3"/>
        <end position="148"/>
    </location>
</feature>
<evidence type="ECO:0000256" key="7">
    <source>
        <dbReference type="SAM" id="MobiDB-lite"/>
    </source>
</evidence>
<dbReference type="SUPFAM" id="SSF47240">
    <property type="entry name" value="Ferritin-like"/>
    <property type="match status" value="1"/>
</dbReference>
<dbReference type="PROSITE" id="PS50905">
    <property type="entry name" value="FERRITIN_LIKE"/>
    <property type="match status" value="1"/>
</dbReference>
<evidence type="ECO:0000256" key="3">
    <source>
        <dbReference type="ARBA" id="ARBA00023002"/>
    </source>
</evidence>
<dbReference type="InterPro" id="IPR009078">
    <property type="entry name" value="Ferritin-like_SF"/>
</dbReference>
<comment type="caution">
    <text evidence="9">The sequence shown here is derived from an EMBL/GenBank/DDBJ whole genome shotgun (WGS) entry which is preliminary data.</text>
</comment>
<feature type="binding site" evidence="5">
    <location>
        <position position="97"/>
    </location>
    <ligand>
        <name>Fe cation</name>
        <dbReference type="ChEBI" id="CHEBI:24875"/>
        <label>1</label>
    </ligand>
</feature>
<proteinExistence type="predicted"/>
<keyword evidence="1 6" id="KW-0409">Iron storage</keyword>
<dbReference type="Gene3D" id="1.20.1260.10">
    <property type="match status" value="1"/>
</dbReference>
<feature type="binding site" evidence="5">
    <location>
        <position position="56"/>
    </location>
    <ligand>
        <name>Fe cation</name>
        <dbReference type="ChEBI" id="CHEBI:24875"/>
        <label>1</label>
    </ligand>
</feature>
<accession>A0A9X4LZS4</accession>
<evidence type="ECO:0000256" key="1">
    <source>
        <dbReference type="ARBA" id="ARBA00022434"/>
    </source>
</evidence>
<evidence type="ECO:0000313" key="10">
    <source>
        <dbReference type="Proteomes" id="UP001152755"/>
    </source>
</evidence>
<feature type="region of interest" description="Disordered" evidence="7">
    <location>
        <begin position="163"/>
        <end position="183"/>
    </location>
</feature>
<evidence type="ECO:0000256" key="6">
    <source>
        <dbReference type="RuleBase" id="RU361145"/>
    </source>
</evidence>
<dbReference type="InterPro" id="IPR012347">
    <property type="entry name" value="Ferritin-like"/>
</dbReference>
<sequence length="183" mass="20567">MTTATPARYPDLLRQQVRQEFTAAQQYIAVAVYFEQQDLPQLATLFHAQSRQERNHAMMLVQFALDNDIEIRIPGTDAVRNDFPDIVAALDFSLNLEEQVVEQISRLARTAREEGDYIGEQFVHWFLKEQTAEIAAMRTLRVVARRAGAQPLKLEQFVARELSPATAGTPTESGHPEAAGGMI</sequence>
<feature type="binding site" evidence="5">
    <location>
        <position position="53"/>
    </location>
    <ligand>
        <name>Fe cation</name>
        <dbReference type="ChEBI" id="CHEBI:24875"/>
        <label>1</label>
    </ligand>
</feature>
<dbReference type="EMBL" id="JANRHA010000003">
    <property type="protein sequence ID" value="MDG3014234.1"/>
    <property type="molecule type" value="Genomic_DNA"/>
</dbReference>
<evidence type="ECO:0000256" key="5">
    <source>
        <dbReference type="PIRSR" id="PIRSR601519-1"/>
    </source>
</evidence>
<evidence type="ECO:0000313" key="9">
    <source>
        <dbReference type="EMBL" id="MDG3014234.1"/>
    </source>
</evidence>
<keyword evidence="2 5" id="KW-0479">Metal-binding</keyword>
<dbReference type="Proteomes" id="UP001152755">
    <property type="component" value="Unassembled WGS sequence"/>
</dbReference>
<keyword evidence="10" id="KW-1185">Reference proteome</keyword>
<dbReference type="CDD" id="cd01055">
    <property type="entry name" value="Nonheme_Ferritin"/>
    <property type="match status" value="1"/>
</dbReference>
<name>A0A9X4LZS4_9ACTN</name>
<dbReference type="InterPro" id="IPR009040">
    <property type="entry name" value="Ferritin-like_diiron"/>
</dbReference>
<keyword evidence="3" id="KW-0560">Oxidoreductase</keyword>
<reference evidence="9" key="1">
    <citation type="submission" date="2022-08" db="EMBL/GenBank/DDBJ databases">
        <title>Genome analysis of Corynebacteriales strain.</title>
        <authorList>
            <person name="Lee S.D."/>
        </authorList>
    </citation>
    <scope>NUCLEOTIDE SEQUENCE</scope>
    <source>
        <strain evidence="9">D3-21</strain>
    </source>
</reference>
<dbReference type="InterPro" id="IPR001519">
    <property type="entry name" value="Ferritin"/>
</dbReference>
<dbReference type="GO" id="GO:0006826">
    <property type="term" value="P:iron ion transport"/>
    <property type="evidence" value="ECO:0007669"/>
    <property type="project" value="InterPro"/>
</dbReference>
<dbReference type="GO" id="GO:0008199">
    <property type="term" value="F:ferric iron binding"/>
    <property type="evidence" value="ECO:0007669"/>
    <property type="project" value="InterPro"/>
</dbReference>
<dbReference type="PANTHER" id="PTHR11431">
    <property type="entry name" value="FERRITIN"/>
    <property type="match status" value="1"/>
</dbReference>